<gene>
    <name evidence="2" type="ORF">GN958_ATG02495</name>
</gene>
<organism evidence="2 3">
    <name type="scientific">Phytophthora infestans</name>
    <name type="common">Potato late blight agent</name>
    <name type="synonym">Botrytis infestans</name>
    <dbReference type="NCBI Taxonomy" id="4787"/>
    <lineage>
        <taxon>Eukaryota</taxon>
        <taxon>Sar</taxon>
        <taxon>Stramenopiles</taxon>
        <taxon>Oomycota</taxon>
        <taxon>Peronosporomycetes</taxon>
        <taxon>Peronosporales</taxon>
        <taxon>Peronosporaceae</taxon>
        <taxon>Phytophthora</taxon>
    </lineage>
</organism>
<protein>
    <submittedName>
        <fullName evidence="2">Uncharacterized protein</fullName>
    </submittedName>
</protein>
<comment type="caution">
    <text evidence="2">The sequence shown here is derived from an EMBL/GenBank/DDBJ whole genome shotgun (WGS) entry which is preliminary data.</text>
</comment>
<feature type="compositionally biased region" description="Basic and acidic residues" evidence="1">
    <location>
        <begin position="8"/>
        <end position="17"/>
    </location>
</feature>
<feature type="compositionally biased region" description="Basic and acidic residues" evidence="1">
    <location>
        <begin position="30"/>
        <end position="41"/>
    </location>
</feature>
<accession>A0A8S9VA88</accession>
<evidence type="ECO:0000313" key="3">
    <source>
        <dbReference type="Proteomes" id="UP000704712"/>
    </source>
</evidence>
<dbReference type="Proteomes" id="UP000704712">
    <property type="component" value="Unassembled WGS sequence"/>
</dbReference>
<feature type="region of interest" description="Disordered" evidence="1">
    <location>
        <begin position="1"/>
        <end position="56"/>
    </location>
</feature>
<evidence type="ECO:0000256" key="1">
    <source>
        <dbReference type="SAM" id="MobiDB-lite"/>
    </source>
</evidence>
<proteinExistence type="predicted"/>
<evidence type="ECO:0000313" key="2">
    <source>
        <dbReference type="EMBL" id="KAF4148314.1"/>
    </source>
</evidence>
<feature type="non-terminal residue" evidence="2">
    <location>
        <position position="1"/>
    </location>
</feature>
<dbReference type="AlphaFoldDB" id="A0A8S9VA88"/>
<reference evidence="2" key="1">
    <citation type="submission" date="2020-03" db="EMBL/GenBank/DDBJ databases">
        <title>Hybrid Assembly of Korean Phytophthora infestans isolates.</title>
        <authorList>
            <person name="Prokchorchik M."/>
            <person name="Lee Y."/>
            <person name="Seo J."/>
            <person name="Cho J.-H."/>
            <person name="Park Y.-E."/>
            <person name="Jang D.-C."/>
            <person name="Im J.-S."/>
            <person name="Choi J.-G."/>
            <person name="Park H.-J."/>
            <person name="Lee G.-B."/>
            <person name="Lee Y.-G."/>
            <person name="Hong S.-Y."/>
            <person name="Cho K."/>
            <person name="Sohn K.H."/>
        </authorList>
    </citation>
    <scope>NUCLEOTIDE SEQUENCE</scope>
    <source>
        <strain evidence="2">KR_2_A2</strain>
    </source>
</reference>
<dbReference type="EMBL" id="JAACNO010000297">
    <property type="protein sequence ID" value="KAF4148314.1"/>
    <property type="molecule type" value="Genomic_DNA"/>
</dbReference>
<name>A0A8S9VA88_PHYIN</name>
<sequence>IFNGYGVARERGGDGKADSSWAQPISDGYGEARERGGDGKADSSWAQRQLPRRKST</sequence>